<evidence type="ECO:0000313" key="3">
    <source>
        <dbReference type="EMBL" id="CAE79548.1"/>
    </source>
</evidence>
<dbReference type="Gene3D" id="3.90.1480.10">
    <property type="entry name" value="Alpha-2,3-sialyltransferase"/>
    <property type="match status" value="2"/>
</dbReference>
<keyword evidence="1" id="KW-0472">Membrane</keyword>
<dbReference type="eggNOG" id="COG2604">
    <property type="taxonomic scope" value="Bacteria"/>
</dbReference>
<name>Q6MMF6_BDEBA</name>
<dbReference type="KEGG" id="bba:Bd1677"/>
<feature type="domain" description="6-hydroxymethylpterin diphosphokinase MptE-like" evidence="2">
    <location>
        <begin position="44"/>
        <end position="192"/>
    </location>
</feature>
<evidence type="ECO:0000256" key="1">
    <source>
        <dbReference type="SAM" id="Phobius"/>
    </source>
</evidence>
<sequence length="261" mass="29637">MSRQRLKSFLDNFVLIIHNALLDMIFVLSPARAVVRKNRVYRGKHRGQSCIIFGNGPSLKSFDVGQVKDNVVFVVNYFYKNTILPDIRPDYYALVDELFYGGEIGATQKAIAKYPNCVFLFKSKCLRNPYLRKFVGGAGRSIVTFNQKALIGGDVRYDMTKNFTASINVVNHCIQVALDMGFDRIYLVGCDFNSFTSSKMQHFYDNESDEKSLSLGDELKFYAEVCYHHYALNKIAQEKGIQIINATPGSLLDAYKRSNLP</sequence>
<reference evidence="3 4" key="1">
    <citation type="journal article" date="2004" name="Science">
        <title>A predator unmasked: life cycle of Bdellovibrio bacteriovorus from a genomic perspective.</title>
        <authorList>
            <person name="Rendulic S."/>
            <person name="Jagtap P."/>
            <person name="Rosinus A."/>
            <person name="Eppinger M."/>
            <person name="Baar C."/>
            <person name="Lanz C."/>
            <person name="Keller H."/>
            <person name="Lambert C."/>
            <person name="Evans K.J."/>
            <person name="Goesmann A."/>
            <person name="Meyer F."/>
            <person name="Sockett R.E."/>
            <person name="Schuster S.C."/>
        </authorList>
    </citation>
    <scope>NUCLEOTIDE SEQUENCE [LARGE SCALE GENOMIC DNA]</scope>
    <source>
        <strain evidence="4">ATCC 15356 / DSM 50701 / NCIMB 9529 / HD100</strain>
    </source>
</reference>
<gene>
    <name evidence="3" type="ordered locus">Bd1677</name>
</gene>
<organism evidence="3 4">
    <name type="scientific">Bdellovibrio bacteriovorus (strain ATCC 15356 / DSM 50701 / NCIMB 9529 / HD100)</name>
    <dbReference type="NCBI Taxonomy" id="264462"/>
    <lineage>
        <taxon>Bacteria</taxon>
        <taxon>Pseudomonadati</taxon>
        <taxon>Bdellovibrionota</taxon>
        <taxon>Bdellovibrionia</taxon>
        <taxon>Bdellovibrionales</taxon>
        <taxon>Pseudobdellovibrionaceae</taxon>
        <taxon>Bdellovibrio</taxon>
    </lineage>
</organism>
<protein>
    <recommendedName>
        <fullName evidence="2">6-hydroxymethylpterin diphosphokinase MptE-like domain-containing protein</fullName>
    </recommendedName>
</protein>
<proteinExistence type="predicted"/>
<accession>Q6MMF6</accession>
<dbReference type="Pfam" id="PF01973">
    <property type="entry name" value="MptE-like"/>
    <property type="match status" value="1"/>
</dbReference>
<keyword evidence="4" id="KW-1185">Reference proteome</keyword>
<keyword evidence="1" id="KW-1133">Transmembrane helix</keyword>
<dbReference type="STRING" id="264462.Bd1677"/>
<dbReference type="AlphaFoldDB" id="Q6MMF6"/>
<dbReference type="EMBL" id="BX842650">
    <property type="protein sequence ID" value="CAE79548.1"/>
    <property type="molecule type" value="Genomic_DNA"/>
</dbReference>
<dbReference type="HOGENOM" id="CLU_073855_0_0_7"/>
<evidence type="ECO:0000259" key="2">
    <source>
        <dbReference type="Pfam" id="PF01973"/>
    </source>
</evidence>
<dbReference type="Proteomes" id="UP000008080">
    <property type="component" value="Chromosome"/>
</dbReference>
<evidence type="ECO:0000313" key="4">
    <source>
        <dbReference type="Proteomes" id="UP000008080"/>
    </source>
</evidence>
<feature type="transmembrane region" description="Helical" evidence="1">
    <location>
        <begin position="12"/>
        <end position="35"/>
    </location>
</feature>
<dbReference type="InterPro" id="IPR002826">
    <property type="entry name" value="MptE-like"/>
</dbReference>
<keyword evidence="1" id="KW-0812">Transmembrane</keyword>